<feature type="transmembrane region" description="Helical" evidence="7">
    <location>
        <begin position="122"/>
        <end position="140"/>
    </location>
</feature>
<feature type="transmembrane region" description="Helical" evidence="7">
    <location>
        <begin position="41"/>
        <end position="59"/>
    </location>
</feature>
<evidence type="ECO:0000313" key="10">
    <source>
        <dbReference type="Proteomes" id="UP001183619"/>
    </source>
</evidence>
<accession>A0ABU2B828</accession>
<feature type="transmembrane region" description="Helical" evidence="7">
    <location>
        <begin position="146"/>
        <end position="166"/>
    </location>
</feature>
<dbReference type="EMBL" id="JAVDYF010000001">
    <property type="protein sequence ID" value="MDR7354766.1"/>
    <property type="molecule type" value="Genomic_DNA"/>
</dbReference>
<evidence type="ECO:0000313" key="9">
    <source>
        <dbReference type="EMBL" id="MDR7354766.1"/>
    </source>
</evidence>
<reference evidence="9 10" key="1">
    <citation type="submission" date="2023-07" db="EMBL/GenBank/DDBJ databases">
        <title>Sequencing the genomes of 1000 actinobacteria strains.</title>
        <authorList>
            <person name="Klenk H.-P."/>
        </authorList>
    </citation>
    <scope>NUCLEOTIDE SEQUENCE [LARGE SCALE GENOMIC DNA]</scope>
    <source>
        <strain evidence="9 10">DSM 44508</strain>
    </source>
</reference>
<proteinExistence type="inferred from homology"/>
<dbReference type="SUPFAM" id="SSF103481">
    <property type="entry name" value="Multidrug resistance efflux transporter EmrE"/>
    <property type="match status" value="2"/>
</dbReference>
<dbReference type="PANTHER" id="PTHR32322:SF18">
    <property type="entry name" value="S-ADENOSYLMETHIONINE_S-ADENOSYLHOMOCYSTEINE TRANSPORTER"/>
    <property type="match status" value="1"/>
</dbReference>
<feature type="transmembrane region" description="Helical" evidence="7">
    <location>
        <begin position="239"/>
        <end position="259"/>
    </location>
</feature>
<feature type="transmembrane region" description="Helical" evidence="7">
    <location>
        <begin position="71"/>
        <end position="91"/>
    </location>
</feature>
<dbReference type="InterPro" id="IPR000620">
    <property type="entry name" value="EamA_dom"/>
</dbReference>
<evidence type="ECO:0000256" key="2">
    <source>
        <dbReference type="ARBA" id="ARBA00007362"/>
    </source>
</evidence>
<evidence type="ECO:0000256" key="6">
    <source>
        <dbReference type="ARBA" id="ARBA00023136"/>
    </source>
</evidence>
<feature type="transmembrane region" description="Helical" evidence="7">
    <location>
        <begin position="97"/>
        <end position="115"/>
    </location>
</feature>
<name>A0ABU2B828_9CORY</name>
<dbReference type="PANTHER" id="PTHR32322">
    <property type="entry name" value="INNER MEMBRANE TRANSPORTER"/>
    <property type="match status" value="1"/>
</dbReference>
<evidence type="ECO:0000256" key="5">
    <source>
        <dbReference type="ARBA" id="ARBA00022989"/>
    </source>
</evidence>
<comment type="caution">
    <text evidence="9">The sequence shown here is derived from an EMBL/GenBank/DDBJ whole genome shotgun (WGS) entry which is preliminary data.</text>
</comment>
<dbReference type="Pfam" id="PF00892">
    <property type="entry name" value="EamA"/>
    <property type="match status" value="1"/>
</dbReference>
<gene>
    <name evidence="9" type="ORF">J2S37_001304</name>
</gene>
<keyword evidence="5 7" id="KW-1133">Transmembrane helix</keyword>
<evidence type="ECO:0000256" key="4">
    <source>
        <dbReference type="ARBA" id="ARBA00022692"/>
    </source>
</evidence>
<dbReference type="InterPro" id="IPR050638">
    <property type="entry name" value="AA-Vitamin_Transporters"/>
</dbReference>
<keyword evidence="10" id="KW-1185">Reference proteome</keyword>
<keyword evidence="3" id="KW-1003">Cell membrane</keyword>
<feature type="domain" description="EamA" evidence="8">
    <location>
        <begin position="150"/>
        <end position="281"/>
    </location>
</feature>
<evidence type="ECO:0000256" key="7">
    <source>
        <dbReference type="SAM" id="Phobius"/>
    </source>
</evidence>
<comment type="subcellular location">
    <subcellularLocation>
        <location evidence="1">Cell membrane</location>
        <topology evidence="1">Multi-pass membrane protein</topology>
    </subcellularLocation>
</comment>
<sequence length="302" mass="31883">MKTPSLLHSPFMGIFCVLGSVCSLQFGAAYATTLFPHVGPFATTSLRLSIAGLVILAITRPTLTAWSKQQWIYIIRFGIAMGLMNTFFYAGIDKLPLGTAVTIEFIGPLTLAALLSKNLKDYLWVTLALLGIGLFGLEALTSTHSLNLHGVAFILAAAFFWALYILTSATVGAHVPGTGGLGIAMLIGALPTMPAALAHTPDFITTPTLFTTAFGTALFGSLIPYSLEFYALKILPSHTFGILMSLEPAAAATLGFLLLNQPISSHGTLAIACVMSASIGTTLSARARRKNTNPTSTASKRD</sequence>
<evidence type="ECO:0000256" key="1">
    <source>
        <dbReference type="ARBA" id="ARBA00004651"/>
    </source>
</evidence>
<protein>
    <submittedName>
        <fullName evidence="9">Inner membrane transporter RhtA</fullName>
    </submittedName>
</protein>
<dbReference type="Proteomes" id="UP001183619">
    <property type="component" value="Unassembled WGS sequence"/>
</dbReference>
<feature type="transmembrane region" description="Helical" evidence="7">
    <location>
        <begin position="265"/>
        <end position="285"/>
    </location>
</feature>
<evidence type="ECO:0000259" key="8">
    <source>
        <dbReference type="Pfam" id="PF00892"/>
    </source>
</evidence>
<evidence type="ECO:0000256" key="3">
    <source>
        <dbReference type="ARBA" id="ARBA00022475"/>
    </source>
</evidence>
<keyword evidence="6 7" id="KW-0472">Membrane</keyword>
<organism evidence="9 10">
    <name type="scientific">Corynebacterium felinum</name>
    <dbReference type="NCBI Taxonomy" id="131318"/>
    <lineage>
        <taxon>Bacteria</taxon>
        <taxon>Bacillati</taxon>
        <taxon>Actinomycetota</taxon>
        <taxon>Actinomycetes</taxon>
        <taxon>Mycobacteriales</taxon>
        <taxon>Corynebacteriaceae</taxon>
        <taxon>Corynebacterium</taxon>
    </lineage>
</organism>
<keyword evidence="4 7" id="KW-0812">Transmembrane</keyword>
<dbReference type="InterPro" id="IPR037185">
    <property type="entry name" value="EmrE-like"/>
</dbReference>
<feature type="transmembrane region" description="Helical" evidence="7">
    <location>
        <begin position="178"/>
        <end position="197"/>
    </location>
</feature>
<dbReference type="RefSeq" id="WP_277104173.1">
    <property type="nucleotide sequence ID" value="NZ_BAAAJS010000071.1"/>
</dbReference>
<comment type="similarity">
    <text evidence="2">Belongs to the EamA transporter family.</text>
</comment>
<feature type="transmembrane region" description="Helical" evidence="7">
    <location>
        <begin position="209"/>
        <end position="227"/>
    </location>
</feature>